<feature type="chain" id="PRO_5003120672" description="Peptidase S33 tripeptidyl aminopeptidase-like C-terminal domain-containing protein" evidence="3">
    <location>
        <begin position="20"/>
        <end position="571"/>
    </location>
</feature>
<evidence type="ECO:0000313" key="5">
    <source>
        <dbReference type="EMBL" id="EFI96428.1"/>
    </source>
</evidence>
<feature type="domain" description="Peptidase S33 tripeptidyl aminopeptidase-like C-terminal" evidence="4">
    <location>
        <begin position="435"/>
        <end position="540"/>
    </location>
</feature>
<dbReference type="AlphaFoldDB" id="D8Q7I6"/>
<dbReference type="HOGENOM" id="CLU_013364_5_1_1"/>
<dbReference type="PANTHER" id="PTHR43248:SF25">
    <property type="entry name" value="AB HYDROLASE-1 DOMAIN-CONTAINING PROTEIN-RELATED"/>
    <property type="match status" value="1"/>
</dbReference>
<accession>D8Q7I6</accession>
<dbReference type="OrthoDB" id="425534at2759"/>
<dbReference type="Proteomes" id="UP000007431">
    <property type="component" value="Unassembled WGS sequence"/>
</dbReference>
<dbReference type="Pfam" id="PF08386">
    <property type="entry name" value="Abhydrolase_4"/>
    <property type="match status" value="1"/>
</dbReference>
<dbReference type="PANTHER" id="PTHR43248">
    <property type="entry name" value="2-SUCCINYL-6-HYDROXY-2,4-CYCLOHEXADIENE-1-CARBOXYLATE SYNTHASE"/>
    <property type="match status" value="1"/>
</dbReference>
<sequence>MAPTVGLFAAAIVAGQVLGALGASSSTRNSTIDWFSCGQFDPQLSAGDAQNITCGYYEVPLDYADDSVGTAKLAVVKYPATGERFGTLFVNPGGPGGSGVAYVFAYGANLSAITGGNYDIVSWDPRGSDGFTEPGPPACFDSAADYYAYYNGTLQVTGIEIKGNLSDDGQVADFYSHVDEMEAKLIGEGQLCAANKNGDKLQYIGTAATARDIVSLADYFEPGVQEINYWGISYGTMLGITFVNSKVLKSPFCFPNALDVSSWMAAWTLFCTWYYPNGLASSEATFAGFAAGCAMAGKAGCPLVQSDNDTAADVEKHFHDLLDLAHNLTVSGADMSAVPTSAEARADLYSIMWFTQLWHSAASLINDWGTALEALAANQSVPAEIAAELSVFKTNFSAVPSYAEQAIYCSDVVDAGNMTMRGGFDTIVSTSENVSPLFGPRWGDAGNACFAWPARAVERYTGPWDKKLKNKILIIGNTADPITPFENAQLMTQLLGDSAVLVKQDGFGHTSLGEMSLCTYGLINTYLTNGSLPENNDTVCEIDASVVLFPNSTVTQADIATLQSMIAAVDV</sequence>
<reference evidence="5 6" key="1">
    <citation type="journal article" date="2010" name="Nat. Biotechnol.">
        <title>Genome sequence of the model mushroom Schizophyllum commune.</title>
        <authorList>
            <person name="Ohm R.A."/>
            <person name="de Jong J.F."/>
            <person name="Lugones L.G."/>
            <person name="Aerts A."/>
            <person name="Kothe E."/>
            <person name="Stajich J.E."/>
            <person name="de Vries R.P."/>
            <person name="Record E."/>
            <person name="Levasseur A."/>
            <person name="Baker S.E."/>
            <person name="Bartholomew K.A."/>
            <person name="Coutinho P.M."/>
            <person name="Erdmann S."/>
            <person name="Fowler T.J."/>
            <person name="Gathman A.C."/>
            <person name="Lombard V."/>
            <person name="Henrissat B."/>
            <person name="Knabe N."/>
            <person name="Kuees U."/>
            <person name="Lilly W.W."/>
            <person name="Lindquist E."/>
            <person name="Lucas S."/>
            <person name="Magnuson J.K."/>
            <person name="Piumi F."/>
            <person name="Raudaskoski M."/>
            <person name="Salamov A."/>
            <person name="Schmutz J."/>
            <person name="Schwarze F.W.M.R."/>
            <person name="vanKuyk P.A."/>
            <person name="Horton J.S."/>
            <person name="Grigoriev I.V."/>
            <person name="Woesten H.A.B."/>
        </authorList>
    </citation>
    <scope>NUCLEOTIDE SEQUENCE [LARGE SCALE GENOMIC DNA]</scope>
    <source>
        <strain evidence="6">H4-8 / FGSC 9210</strain>
    </source>
</reference>
<evidence type="ECO:0000259" key="4">
    <source>
        <dbReference type="Pfam" id="PF08386"/>
    </source>
</evidence>
<dbReference type="GO" id="GO:0016787">
    <property type="term" value="F:hydrolase activity"/>
    <property type="evidence" value="ECO:0007669"/>
    <property type="project" value="UniProtKB-KW"/>
</dbReference>
<evidence type="ECO:0000256" key="1">
    <source>
        <dbReference type="ARBA" id="ARBA00010088"/>
    </source>
</evidence>
<protein>
    <recommendedName>
        <fullName evidence="4">Peptidase S33 tripeptidyl aminopeptidase-like C-terminal domain-containing protein</fullName>
    </recommendedName>
</protein>
<dbReference type="SUPFAM" id="SSF53474">
    <property type="entry name" value="alpha/beta-Hydrolases"/>
    <property type="match status" value="1"/>
</dbReference>
<dbReference type="eggNOG" id="ENOG502SIH4">
    <property type="taxonomic scope" value="Eukaryota"/>
</dbReference>
<dbReference type="InterPro" id="IPR029058">
    <property type="entry name" value="AB_hydrolase_fold"/>
</dbReference>
<dbReference type="VEuPathDB" id="FungiDB:SCHCODRAFT_0257427"/>
<dbReference type="InterPro" id="IPR051601">
    <property type="entry name" value="Serine_prot/Carboxylest_S33"/>
</dbReference>
<dbReference type="EMBL" id="GL377307">
    <property type="protein sequence ID" value="EFI96428.1"/>
    <property type="molecule type" value="Genomic_DNA"/>
</dbReference>
<gene>
    <name evidence="5" type="ORF">SCHCODRAFT_257427</name>
</gene>
<keyword evidence="2" id="KW-0378">Hydrolase</keyword>
<dbReference type="InParanoid" id="D8Q7I6"/>
<evidence type="ECO:0000256" key="3">
    <source>
        <dbReference type="SAM" id="SignalP"/>
    </source>
</evidence>
<dbReference type="Gene3D" id="3.40.50.1820">
    <property type="entry name" value="alpha/beta hydrolase"/>
    <property type="match status" value="1"/>
</dbReference>
<comment type="similarity">
    <text evidence="1">Belongs to the peptidase S33 family.</text>
</comment>
<keyword evidence="3" id="KW-0732">Signal</keyword>
<organism evidence="6">
    <name type="scientific">Schizophyllum commune (strain H4-8 / FGSC 9210)</name>
    <name type="common">Split gill fungus</name>
    <dbReference type="NCBI Taxonomy" id="578458"/>
    <lineage>
        <taxon>Eukaryota</taxon>
        <taxon>Fungi</taxon>
        <taxon>Dikarya</taxon>
        <taxon>Basidiomycota</taxon>
        <taxon>Agaricomycotina</taxon>
        <taxon>Agaricomycetes</taxon>
        <taxon>Agaricomycetidae</taxon>
        <taxon>Agaricales</taxon>
        <taxon>Schizophyllaceae</taxon>
        <taxon>Schizophyllum</taxon>
    </lineage>
</organism>
<proteinExistence type="inferred from homology"/>
<dbReference type="RefSeq" id="XP_003031331.1">
    <property type="nucleotide sequence ID" value="XM_003031285.1"/>
</dbReference>
<name>D8Q7I6_SCHCM</name>
<dbReference type="GeneID" id="9586681"/>
<dbReference type="OMA" id="FQSAPYY"/>
<dbReference type="InterPro" id="IPR013595">
    <property type="entry name" value="Pept_S33_TAP-like_C"/>
</dbReference>
<evidence type="ECO:0000313" key="6">
    <source>
        <dbReference type="Proteomes" id="UP000007431"/>
    </source>
</evidence>
<feature type="signal peptide" evidence="3">
    <location>
        <begin position="1"/>
        <end position="19"/>
    </location>
</feature>
<keyword evidence="6" id="KW-1185">Reference proteome</keyword>
<evidence type="ECO:0000256" key="2">
    <source>
        <dbReference type="ARBA" id="ARBA00022801"/>
    </source>
</evidence>
<dbReference type="KEGG" id="scm:SCHCO_0257427"/>